<keyword evidence="3" id="KW-1185">Reference proteome</keyword>
<dbReference type="EMBL" id="PPDB01000001">
    <property type="protein sequence ID" value="PQL21171.1"/>
    <property type="molecule type" value="Genomic_DNA"/>
</dbReference>
<dbReference type="OrthoDB" id="1631553at2"/>
<dbReference type="AlphaFoldDB" id="A0A2S7ZD50"/>
<gene>
    <name evidence="2" type="ORF">VEHSUH05_01780</name>
</gene>
<keyword evidence="1" id="KW-0732">Signal</keyword>
<organism evidence="2 3">
    <name type="scientific">Veillonella denticariosi JCM 15641</name>
    <dbReference type="NCBI Taxonomy" id="1298594"/>
    <lineage>
        <taxon>Bacteria</taxon>
        <taxon>Bacillati</taxon>
        <taxon>Bacillota</taxon>
        <taxon>Negativicutes</taxon>
        <taxon>Veillonellales</taxon>
        <taxon>Veillonellaceae</taxon>
        <taxon>Veillonella</taxon>
    </lineage>
</organism>
<dbReference type="Proteomes" id="UP000237916">
    <property type="component" value="Unassembled WGS sequence"/>
</dbReference>
<dbReference type="RefSeq" id="WP_054673855.1">
    <property type="nucleotide sequence ID" value="NZ_PPDB01000001.1"/>
</dbReference>
<feature type="chain" id="PRO_5015783263" evidence="1">
    <location>
        <begin position="23"/>
        <end position="478"/>
    </location>
</feature>
<evidence type="ECO:0000256" key="1">
    <source>
        <dbReference type="SAM" id="SignalP"/>
    </source>
</evidence>
<name>A0A2S7ZD50_9FIRM</name>
<accession>A0A2S7ZD50</accession>
<protein>
    <submittedName>
        <fullName evidence="2">Uncharacterized protein</fullName>
    </submittedName>
</protein>
<comment type="caution">
    <text evidence="2">The sequence shown here is derived from an EMBL/GenBank/DDBJ whole genome shotgun (WGS) entry which is preliminary data.</text>
</comment>
<evidence type="ECO:0000313" key="3">
    <source>
        <dbReference type="Proteomes" id="UP000237916"/>
    </source>
</evidence>
<proteinExistence type="predicted"/>
<sequence length="478" mass="54598">MKKKIFALTILSLVISVQLGFATTVKEPVDNINGGIKSDINSAENLKSERIEVIPGAFKNIVKDKSGNPRKLSTQELAVLNVEEQERSAKHLKELQKADMRDEYEVFDPLYNDKDEEALKQIKRYNTGETYKQGYGVGSRNKPIRVVSPYMSKNGQGDPTLTNSVDTPSYRTRADKKVAHEKELREYLDKNKGKGHNLYTARSKAEIKESLESFLKSIELIEYPINDPKDYKLISTIPGFPKRIPSFAKNIHMHSNPGFLQAGSYIQLAFGGTPEQLKSYIDEARINSKVVISKSDLVNVYVKQYVDSDMTYADTLAQLLPKLMVLVESTTVPMGKFIQNRLDNPIDKTVDELYELENQILAEFNKVKIDGEDREIKFKRYVETRQRVEAEQDKIKPKQINQSGLSKDKSYPTYTEAENRKLQKQYLHRLSFNEDSVKIPDDYVIYLFDFGGNWNHPYALGAAVSPNKAYIIYFCQQG</sequence>
<reference evidence="2 3" key="1">
    <citation type="submission" date="2018-01" db="EMBL/GenBank/DDBJ databases">
        <title>Draft genome sequences of clinical isolates and type strains of oral Veillonella including Veillonella infantum sp., nov.</title>
        <authorList>
            <person name="Mashima I."/>
            <person name="Liao Y.-C."/>
            <person name="Sabharwal A."/>
            <person name="Haase E.M."/>
            <person name="Nakazawa F."/>
            <person name="Scannapieco F.A."/>
        </authorList>
    </citation>
    <scope>NUCLEOTIDE SEQUENCE [LARGE SCALE GENOMIC DNA]</scope>
    <source>
        <strain evidence="2 3">JCM 15641</strain>
    </source>
</reference>
<feature type="signal peptide" evidence="1">
    <location>
        <begin position="1"/>
        <end position="22"/>
    </location>
</feature>
<evidence type="ECO:0000313" key="2">
    <source>
        <dbReference type="EMBL" id="PQL21171.1"/>
    </source>
</evidence>